<reference evidence="2" key="2">
    <citation type="journal article" date="2013" name="Nat. Commun.">
        <title>Genome of the Chinese tree shrew.</title>
        <authorList>
            <person name="Fan Y."/>
            <person name="Huang Z.Y."/>
            <person name="Cao C.C."/>
            <person name="Chen C.S."/>
            <person name="Chen Y.X."/>
            <person name="Fan D.D."/>
            <person name="He J."/>
            <person name="Hou H.L."/>
            <person name="Hu L."/>
            <person name="Hu X.T."/>
            <person name="Jiang X.T."/>
            <person name="Lai R."/>
            <person name="Lang Y.S."/>
            <person name="Liang B."/>
            <person name="Liao S.G."/>
            <person name="Mu D."/>
            <person name="Ma Y.Y."/>
            <person name="Niu Y.Y."/>
            <person name="Sun X.Q."/>
            <person name="Xia J.Q."/>
            <person name="Xiao J."/>
            <person name="Xiong Z.Q."/>
            <person name="Xu L."/>
            <person name="Yang L."/>
            <person name="Zhang Y."/>
            <person name="Zhao W."/>
            <person name="Zhao X.D."/>
            <person name="Zheng Y.T."/>
            <person name="Zhou J.M."/>
            <person name="Zhu Y.B."/>
            <person name="Zhang G.J."/>
            <person name="Wang J."/>
            <person name="Yao Y.G."/>
        </authorList>
    </citation>
    <scope>NUCLEOTIDE SEQUENCE [LARGE SCALE GENOMIC DNA]</scope>
</reference>
<sequence length="188" mass="20357">MDIKLVGVSCGFQKPTYNQAIVITSHPGQVVKHGEIECVLNESMSVYYRPYENGYLIIKFKVTDQSVKAFAEHCPELQYVGFMGCSVTSKGVIHLTKPGKRVAAEIERERAAVEIESGCGNRESGCGNRESGCGNRESGCGYRGSGCGNRDSVCGNRENGCGNRGSGCGNRDSGCGNRVSVEIEWLWK</sequence>
<dbReference type="Gene3D" id="3.80.10.10">
    <property type="entry name" value="Ribonuclease Inhibitor"/>
    <property type="match status" value="1"/>
</dbReference>
<organism evidence="1 2">
    <name type="scientific">Tupaia chinensis</name>
    <name type="common">Chinese tree shrew</name>
    <name type="synonym">Tupaia belangeri chinensis</name>
    <dbReference type="NCBI Taxonomy" id="246437"/>
    <lineage>
        <taxon>Eukaryota</taxon>
        <taxon>Metazoa</taxon>
        <taxon>Chordata</taxon>
        <taxon>Craniata</taxon>
        <taxon>Vertebrata</taxon>
        <taxon>Euteleostomi</taxon>
        <taxon>Mammalia</taxon>
        <taxon>Eutheria</taxon>
        <taxon>Euarchontoglires</taxon>
        <taxon>Scandentia</taxon>
        <taxon>Tupaiidae</taxon>
        <taxon>Tupaia</taxon>
    </lineage>
</organism>
<dbReference type="Proteomes" id="UP000011518">
    <property type="component" value="Unassembled WGS sequence"/>
</dbReference>
<dbReference type="InParanoid" id="L9L4P3"/>
<accession>L9L4P3</accession>
<dbReference type="InterPro" id="IPR032675">
    <property type="entry name" value="LRR_dom_sf"/>
</dbReference>
<name>L9L4P3_TUPCH</name>
<dbReference type="EMBL" id="KB320573">
    <property type="protein sequence ID" value="ELW68382.1"/>
    <property type="molecule type" value="Genomic_DNA"/>
</dbReference>
<evidence type="ECO:0000313" key="1">
    <source>
        <dbReference type="EMBL" id="ELW68382.1"/>
    </source>
</evidence>
<dbReference type="AlphaFoldDB" id="L9L4P3"/>
<dbReference type="STRING" id="246437.L9L4P3"/>
<evidence type="ECO:0000313" key="2">
    <source>
        <dbReference type="Proteomes" id="UP000011518"/>
    </source>
</evidence>
<gene>
    <name evidence="1" type="ORF">TREES_T100008921</name>
</gene>
<reference evidence="2" key="1">
    <citation type="submission" date="2012-07" db="EMBL/GenBank/DDBJ databases">
        <title>Genome of the Chinese tree shrew, a rising model animal genetically related to primates.</title>
        <authorList>
            <person name="Zhang G."/>
            <person name="Fan Y."/>
            <person name="Yao Y."/>
            <person name="Huang Z."/>
        </authorList>
    </citation>
    <scope>NUCLEOTIDE SEQUENCE [LARGE SCALE GENOMIC DNA]</scope>
</reference>
<protein>
    <submittedName>
        <fullName evidence="1">DnaJ like protein subfamily A member 1</fullName>
    </submittedName>
</protein>
<proteinExistence type="predicted"/>
<keyword evidence="2" id="KW-1185">Reference proteome</keyword>